<keyword evidence="2" id="KW-0812">Transmembrane</keyword>
<reference evidence="3" key="1">
    <citation type="submission" date="2016-04" db="EMBL/GenBank/DDBJ databases">
        <authorList>
            <person name="Calderon-Fernandez G.M.Sr."/>
        </authorList>
    </citation>
    <scope>NUCLEOTIDE SEQUENCE</scope>
    <source>
        <strain evidence="3">Int1</strain>
        <tissue evidence="3">Integument</tissue>
    </source>
</reference>
<name>A0A161MMK7_TRIIF</name>
<evidence type="ECO:0000256" key="2">
    <source>
        <dbReference type="SAM" id="Phobius"/>
    </source>
</evidence>
<evidence type="ECO:0000256" key="1">
    <source>
        <dbReference type="ARBA" id="ARBA00022729"/>
    </source>
</evidence>
<proteinExistence type="predicted"/>
<sequence>IRLFLVKLYSDLIYIYRINNMKFLTVIAVVCYLFVATNSLPTPQTSSSNLIQRCSTENDVPLADANLLVRHAKQASKQNEKCLLSCYLKGKGYYVDKKVDFGKILDFHKSFIPPPHDTLERIFKDCEANMVYDHKDECQVAYEAYSCAKPNKS</sequence>
<keyword evidence="2" id="KW-0472">Membrane</keyword>
<evidence type="ECO:0000313" key="3">
    <source>
        <dbReference type="EMBL" id="JAS01458.1"/>
    </source>
</evidence>
<dbReference type="InterPro" id="IPR036728">
    <property type="entry name" value="PBP_GOBP_sf"/>
</dbReference>
<keyword evidence="1" id="KW-0732">Signal</keyword>
<keyword evidence="2" id="KW-1133">Transmembrane helix</keyword>
<dbReference type="SUPFAM" id="SSF47565">
    <property type="entry name" value="Insect pheromone/odorant-binding proteins"/>
    <property type="match status" value="1"/>
</dbReference>
<dbReference type="CDD" id="cd23992">
    <property type="entry name" value="PBP_GOBP"/>
    <property type="match status" value="1"/>
</dbReference>
<reference evidence="3" key="2">
    <citation type="journal article" date="2017" name="J. Med. Entomol.">
        <title>Transcriptome Analysis of the Triatoma infestans (Hemiptera: Reduviidae) Integument.</title>
        <authorList>
            <person name="Calderon-Fernandez G.M."/>
            <person name="Moriconi D.E."/>
            <person name="Dulbecco A.B."/>
            <person name="Juarez M.P."/>
        </authorList>
    </citation>
    <scope>NUCLEOTIDE SEQUENCE</scope>
    <source>
        <strain evidence="3">Int1</strain>
        <tissue evidence="3">Integument</tissue>
    </source>
</reference>
<organism evidence="3">
    <name type="scientific">Triatoma infestans</name>
    <name type="common">Assassin bug</name>
    <dbReference type="NCBI Taxonomy" id="30076"/>
    <lineage>
        <taxon>Eukaryota</taxon>
        <taxon>Metazoa</taxon>
        <taxon>Ecdysozoa</taxon>
        <taxon>Arthropoda</taxon>
        <taxon>Hexapoda</taxon>
        <taxon>Insecta</taxon>
        <taxon>Pterygota</taxon>
        <taxon>Neoptera</taxon>
        <taxon>Paraneoptera</taxon>
        <taxon>Hemiptera</taxon>
        <taxon>Heteroptera</taxon>
        <taxon>Panheteroptera</taxon>
        <taxon>Cimicomorpha</taxon>
        <taxon>Reduviidae</taxon>
        <taxon>Triatominae</taxon>
        <taxon>Triatoma</taxon>
    </lineage>
</organism>
<dbReference type="GO" id="GO:0007608">
    <property type="term" value="P:sensory perception of smell"/>
    <property type="evidence" value="ECO:0007669"/>
    <property type="project" value="TreeGrafter"/>
</dbReference>
<dbReference type="GO" id="GO:0005615">
    <property type="term" value="C:extracellular space"/>
    <property type="evidence" value="ECO:0007669"/>
    <property type="project" value="TreeGrafter"/>
</dbReference>
<feature type="non-terminal residue" evidence="3">
    <location>
        <position position="1"/>
    </location>
</feature>
<dbReference type="Gene3D" id="1.10.238.20">
    <property type="entry name" value="Pheromone/general odorant binding protein domain"/>
    <property type="match status" value="1"/>
</dbReference>
<dbReference type="GO" id="GO:0005549">
    <property type="term" value="F:odorant binding"/>
    <property type="evidence" value="ECO:0007669"/>
    <property type="project" value="InterPro"/>
</dbReference>
<dbReference type="SMART" id="SM00708">
    <property type="entry name" value="PhBP"/>
    <property type="match status" value="1"/>
</dbReference>
<protein>
    <submittedName>
        <fullName evidence="3">Heme-binding protein</fullName>
    </submittedName>
</protein>
<feature type="transmembrane region" description="Helical" evidence="2">
    <location>
        <begin position="21"/>
        <end position="40"/>
    </location>
</feature>
<dbReference type="PANTHER" id="PTHR11857">
    <property type="entry name" value="ODORANT BINDING PROTEIN-RELATED"/>
    <property type="match status" value="1"/>
</dbReference>
<dbReference type="EMBL" id="GEMB01001706">
    <property type="protein sequence ID" value="JAS01458.1"/>
    <property type="molecule type" value="Transcribed_RNA"/>
</dbReference>
<dbReference type="InterPro" id="IPR006170">
    <property type="entry name" value="PBP/GOBP"/>
</dbReference>
<dbReference type="Pfam" id="PF01395">
    <property type="entry name" value="PBP_GOBP"/>
    <property type="match status" value="1"/>
</dbReference>
<dbReference type="AlphaFoldDB" id="A0A161MMK7"/>
<accession>A0A161MMK7</accession>